<proteinExistence type="inferred from homology"/>
<sequence>MMKAFFSKTYQTITRTFISSLLMMSAVAFAEPQIWDVAVIGDGPSGYSASIEATRSGLSVLHLTGNDIGGQISRTPTLDNWPGEPNHLSGAELIVRMKKHSLSTNRVKMSLYVDGIAKQGEYFALRTNMGVYFAHAVIAAPGASPNIPMQIMTRDNLPTGDNIHTCTLCDGFNYQNQPVAIIGGGNTAAEQALTMANIASQVFLLVRKDTLRAQQTYRQELEKNPRVTILYETQAVNITHRSHFLQNIQHNLRLKLNSSQPTDSHLDVDALFIATGQTPVTEFVDATLLDREGYLRNRQNPHQVTSSALLKIARRSPNPFDIVQASEGVKTFVQLQQNLLTRSNHNNTQDVIIIGDSAGAYSAALYAARDNYKVTLIPWPNNPSHSSVFWPDFGSINVQTLKARMRKQVTHAGVRVIDNDTQVVMSHLYGYWQVSTSEGTIISKTLIMDESASPSDDLQDVRSPEEGIFVAGDAVKGSVNQAITAAAAGKRAAMAASNWLLNNRPYR</sequence>
<evidence type="ECO:0000256" key="6">
    <source>
        <dbReference type="ARBA" id="ARBA00023284"/>
    </source>
</evidence>
<comment type="similarity">
    <text evidence="1">Belongs to the class-II pyridine nucleotide-disulfide oxidoreductase family.</text>
</comment>
<keyword evidence="3" id="KW-0274">FAD</keyword>
<gene>
    <name evidence="9" type="ORF">EHSB41UT_02825</name>
</gene>
<dbReference type="GO" id="GO:0016668">
    <property type="term" value="F:oxidoreductase activity, acting on a sulfur group of donors, NAD(P) as acceptor"/>
    <property type="evidence" value="ECO:0007669"/>
    <property type="project" value="UniProtKB-ARBA"/>
</dbReference>
<dbReference type="InterPro" id="IPR036188">
    <property type="entry name" value="FAD/NAD-bd_sf"/>
</dbReference>
<organism evidence="9 10">
    <name type="scientific">Parendozoicomonas haliclonae</name>
    <dbReference type="NCBI Taxonomy" id="1960125"/>
    <lineage>
        <taxon>Bacteria</taxon>
        <taxon>Pseudomonadati</taxon>
        <taxon>Pseudomonadota</taxon>
        <taxon>Gammaproteobacteria</taxon>
        <taxon>Oceanospirillales</taxon>
        <taxon>Endozoicomonadaceae</taxon>
        <taxon>Parendozoicomonas</taxon>
    </lineage>
</organism>
<keyword evidence="10" id="KW-1185">Reference proteome</keyword>
<dbReference type="PRINTS" id="PR00368">
    <property type="entry name" value="FADPNR"/>
</dbReference>
<dbReference type="PANTHER" id="PTHR48105">
    <property type="entry name" value="THIOREDOXIN REDUCTASE 1-RELATED-RELATED"/>
    <property type="match status" value="1"/>
</dbReference>
<keyword evidence="9" id="KW-0456">Lyase</keyword>
<evidence type="ECO:0000259" key="8">
    <source>
        <dbReference type="Pfam" id="PF07992"/>
    </source>
</evidence>
<reference evidence="9 10" key="1">
    <citation type="submission" date="2017-03" db="EMBL/GenBank/DDBJ databases">
        <authorList>
            <person name="Afonso C.L."/>
            <person name="Miller P.J."/>
            <person name="Scott M.A."/>
            <person name="Spackman E."/>
            <person name="Goraichik I."/>
            <person name="Dimitrov K.M."/>
            <person name="Suarez D.L."/>
            <person name="Swayne D.E."/>
        </authorList>
    </citation>
    <scope>NUCLEOTIDE SEQUENCE [LARGE SCALE GENOMIC DNA]</scope>
    <source>
        <strain evidence="9">SB41UT1</strain>
    </source>
</reference>
<keyword evidence="5" id="KW-1015">Disulfide bond</keyword>
<dbReference type="RefSeq" id="WP_087110969.1">
    <property type="nucleotide sequence ID" value="NZ_CBCSCN010000006.1"/>
</dbReference>
<keyword evidence="6" id="KW-0676">Redox-active center</keyword>
<dbReference type="OrthoDB" id="9806179at2"/>
<evidence type="ECO:0000256" key="3">
    <source>
        <dbReference type="ARBA" id="ARBA00022827"/>
    </source>
</evidence>
<protein>
    <submittedName>
        <fullName evidence="9">Glucosaminate ammonia-lyase</fullName>
        <ecNumber evidence="9">4.3.1.9</ecNumber>
    </submittedName>
</protein>
<keyword evidence="7" id="KW-0732">Signal</keyword>
<name>A0A1X7ALP2_9GAMM</name>
<dbReference type="Proteomes" id="UP000196573">
    <property type="component" value="Unassembled WGS sequence"/>
</dbReference>
<feature type="signal peptide" evidence="7">
    <location>
        <begin position="1"/>
        <end position="30"/>
    </location>
</feature>
<feature type="chain" id="PRO_5010868856" evidence="7">
    <location>
        <begin position="31"/>
        <end position="507"/>
    </location>
</feature>
<dbReference type="SUPFAM" id="SSF51905">
    <property type="entry name" value="FAD/NAD(P)-binding domain"/>
    <property type="match status" value="2"/>
</dbReference>
<evidence type="ECO:0000313" key="9">
    <source>
        <dbReference type="EMBL" id="SMA48631.1"/>
    </source>
</evidence>
<dbReference type="Pfam" id="PF07992">
    <property type="entry name" value="Pyr_redox_2"/>
    <property type="match status" value="1"/>
</dbReference>
<dbReference type="Gene3D" id="3.50.50.60">
    <property type="entry name" value="FAD/NAD(P)-binding domain"/>
    <property type="match status" value="3"/>
</dbReference>
<dbReference type="PRINTS" id="PR00469">
    <property type="entry name" value="PNDRDTASEII"/>
</dbReference>
<accession>A0A1X7ALP2</accession>
<feature type="domain" description="FAD/NAD(P)-binding" evidence="8">
    <location>
        <begin position="36"/>
        <end position="294"/>
    </location>
</feature>
<dbReference type="EC" id="4.3.1.9" evidence="9"/>
<dbReference type="InterPro" id="IPR023753">
    <property type="entry name" value="FAD/NAD-binding_dom"/>
</dbReference>
<dbReference type="GO" id="GO:0047930">
    <property type="term" value="F:glucosaminate ammonia-lyase activity"/>
    <property type="evidence" value="ECO:0007669"/>
    <property type="project" value="UniProtKB-EC"/>
</dbReference>
<keyword evidence="2" id="KW-0285">Flavoprotein</keyword>
<evidence type="ECO:0000256" key="1">
    <source>
        <dbReference type="ARBA" id="ARBA00009333"/>
    </source>
</evidence>
<dbReference type="InterPro" id="IPR008255">
    <property type="entry name" value="Pyr_nucl-diS_OxRdtase_2_AS"/>
</dbReference>
<evidence type="ECO:0000256" key="5">
    <source>
        <dbReference type="ARBA" id="ARBA00023157"/>
    </source>
</evidence>
<evidence type="ECO:0000256" key="7">
    <source>
        <dbReference type="SAM" id="SignalP"/>
    </source>
</evidence>
<keyword evidence="4" id="KW-0560">Oxidoreductase</keyword>
<dbReference type="PROSITE" id="PS00573">
    <property type="entry name" value="PYRIDINE_REDOX_2"/>
    <property type="match status" value="1"/>
</dbReference>
<dbReference type="EMBL" id="FWPT01000006">
    <property type="protein sequence ID" value="SMA48631.1"/>
    <property type="molecule type" value="Genomic_DNA"/>
</dbReference>
<dbReference type="AlphaFoldDB" id="A0A1X7ALP2"/>
<evidence type="ECO:0000313" key="10">
    <source>
        <dbReference type="Proteomes" id="UP000196573"/>
    </source>
</evidence>
<dbReference type="InterPro" id="IPR050097">
    <property type="entry name" value="Ferredoxin-NADP_redctase_2"/>
</dbReference>
<evidence type="ECO:0000256" key="2">
    <source>
        <dbReference type="ARBA" id="ARBA00022630"/>
    </source>
</evidence>
<evidence type="ECO:0000256" key="4">
    <source>
        <dbReference type="ARBA" id="ARBA00023002"/>
    </source>
</evidence>